<feature type="compositionally biased region" description="Basic and acidic residues" evidence="1">
    <location>
        <begin position="1"/>
        <end position="29"/>
    </location>
</feature>
<accession>A0A1A9ZU09</accession>
<feature type="region of interest" description="Disordered" evidence="1">
    <location>
        <begin position="1"/>
        <end position="37"/>
    </location>
</feature>
<keyword evidence="3" id="KW-1185">Reference proteome</keyword>
<dbReference type="STRING" id="7398.A0A1A9ZU09"/>
<proteinExistence type="predicted"/>
<reference evidence="2" key="2">
    <citation type="submission" date="2020-05" db="UniProtKB">
        <authorList>
            <consortium name="EnsemblMetazoa"/>
        </authorList>
    </citation>
    <scope>IDENTIFICATION</scope>
    <source>
        <strain evidence="2">IAEA</strain>
    </source>
</reference>
<reference evidence="3" key="1">
    <citation type="submission" date="2014-03" db="EMBL/GenBank/DDBJ databases">
        <authorList>
            <person name="Aksoy S."/>
            <person name="Warren W."/>
            <person name="Wilson R.K."/>
        </authorList>
    </citation>
    <scope>NUCLEOTIDE SEQUENCE [LARGE SCALE GENOMIC DNA]</scope>
    <source>
        <strain evidence="3">IAEA</strain>
    </source>
</reference>
<dbReference type="Proteomes" id="UP000092445">
    <property type="component" value="Unassembled WGS sequence"/>
</dbReference>
<sequence length="116" mass="13615">MRNTIQKESEGNKEEQKRQENKEKSHNDSKNFLGKNKKISLQIKENINKTNKEATKTIRKRPLILALREDDDLFNFGDKSMQSKQSTKKPRPDNNVLDDGLFNFKDKENCNVSEFQ</sequence>
<dbReference type="AlphaFoldDB" id="A0A1A9ZU09"/>
<dbReference type="VEuPathDB" id="VectorBase:GPAI025005"/>
<evidence type="ECO:0000256" key="1">
    <source>
        <dbReference type="SAM" id="MobiDB-lite"/>
    </source>
</evidence>
<organism evidence="2 3">
    <name type="scientific">Glossina pallidipes</name>
    <name type="common">Tsetse fly</name>
    <dbReference type="NCBI Taxonomy" id="7398"/>
    <lineage>
        <taxon>Eukaryota</taxon>
        <taxon>Metazoa</taxon>
        <taxon>Ecdysozoa</taxon>
        <taxon>Arthropoda</taxon>
        <taxon>Hexapoda</taxon>
        <taxon>Insecta</taxon>
        <taxon>Pterygota</taxon>
        <taxon>Neoptera</taxon>
        <taxon>Endopterygota</taxon>
        <taxon>Diptera</taxon>
        <taxon>Brachycera</taxon>
        <taxon>Muscomorpha</taxon>
        <taxon>Hippoboscoidea</taxon>
        <taxon>Glossinidae</taxon>
        <taxon>Glossina</taxon>
    </lineage>
</organism>
<name>A0A1A9ZU09_GLOPL</name>
<dbReference type="EnsemblMetazoa" id="GPAI025005-RA">
    <property type="protein sequence ID" value="GPAI025005-PA"/>
    <property type="gene ID" value="GPAI025005"/>
</dbReference>
<evidence type="ECO:0000313" key="3">
    <source>
        <dbReference type="Proteomes" id="UP000092445"/>
    </source>
</evidence>
<protein>
    <submittedName>
        <fullName evidence="2">Uncharacterized protein</fullName>
    </submittedName>
</protein>
<evidence type="ECO:0000313" key="2">
    <source>
        <dbReference type="EnsemblMetazoa" id="GPAI025005-PA"/>
    </source>
</evidence>
<feature type="region of interest" description="Disordered" evidence="1">
    <location>
        <begin position="75"/>
        <end position="102"/>
    </location>
</feature>